<keyword evidence="5 7" id="KW-0418">Kinase</keyword>
<dbReference type="GO" id="GO:0004140">
    <property type="term" value="F:dephospho-CoA kinase activity"/>
    <property type="evidence" value="ECO:0007669"/>
    <property type="project" value="UniProtKB-UniRule"/>
</dbReference>
<dbReference type="InterPro" id="IPR001977">
    <property type="entry name" value="Depp_CoAkinase"/>
</dbReference>
<dbReference type="EMBL" id="PXXU01000007">
    <property type="protein sequence ID" value="PSJ18301.1"/>
    <property type="molecule type" value="Genomic_DNA"/>
</dbReference>
<keyword evidence="5" id="KW-0808">Transferase</keyword>
<keyword evidence="3 5" id="KW-0067">ATP-binding</keyword>
<evidence type="ECO:0000256" key="6">
    <source>
        <dbReference type="NCBIfam" id="TIGR00152"/>
    </source>
</evidence>
<reference evidence="7 8" key="1">
    <citation type="submission" date="2018-03" db="EMBL/GenBank/DDBJ databases">
        <title>Draft genome of Nitrosomonas supralitoralis APG5.</title>
        <authorList>
            <person name="Urakawa H."/>
            <person name="Lopez J.V."/>
        </authorList>
    </citation>
    <scope>NUCLEOTIDE SEQUENCE [LARGE SCALE GENOMIC DNA]</scope>
    <source>
        <strain evidence="7 8">APG5</strain>
    </source>
</reference>
<dbReference type="UniPathway" id="UPA00241">
    <property type="reaction ID" value="UER00356"/>
</dbReference>
<keyword evidence="2 5" id="KW-0547">Nucleotide-binding</keyword>
<keyword evidence="5" id="KW-0963">Cytoplasm</keyword>
<comment type="similarity">
    <text evidence="1 5">Belongs to the CoaE family.</text>
</comment>
<dbReference type="Pfam" id="PF01121">
    <property type="entry name" value="CoaE"/>
    <property type="match status" value="1"/>
</dbReference>
<dbReference type="GO" id="GO:0005737">
    <property type="term" value="C:cytoplasm"/>
    <property type="evidence" value="ECO:0007669"/>
    <property type="project" value="UniProtKB-SubCell"/>
</dbReference>
<dbReference type="GO" id="GO:0005524">
    <property type="term" value="F:ATP binding"/>
    <property type="evidence" value="ECO:0007669"/>
    <property type="project" value="UniProtKB-UniRule"/>
</dbReference>
<comment type="catalytic activity">
    <reaction evidence="5">
        <text>3'-dephospho-CoA + ATP = ADP + CoA + H(+)</text>
        <dbReference type="Rhea" id="RHEA:18245"/>
        <dbReference type="ChEBI" id="CHEBI:15378"/>
        <dbReference type="ChEBI" id="CHEBI:30616"/>
        <dbReference type="ChEBI" id="CHEBI:57287"/>
        <dbReference type="ChEBI" id="CHEBI:57328"/>
        <dbReference type="ChEBI" id="CHEBI:456216"/>
        <dbReference type="EC" id="2.7.1.24"/>
    </reaction>
</comment>
<gene>
    <name evidence="5" type="primary">coaE</name>
    <name evidence="7" type="ORF">C7H79_03710</name>
</gene>
<dbReference type="NCBIfam" id="TIGR00152">
    <property type="entry name" value="dephospho-CoA kinase"/>
    <property type="match status" value="1"/>
</dbReference>
<sequence>MTFVVGLTGGIGCGKSSASQCFVDLGIDVIDTDVIARMLTKPHGLAMSSIKNSFGETMIAADGSLDRGKMRNLIFLDNNYRVTLEKILHPLILTETLQQVKKARSPYIIIVIPLLFETGDYDKVIHRSLVVDCEEQQQILRTIKRSKLPEHQVKAIIATQVSRENRLKKADDIIVNNQNMAFLKEQVAQLHKKYISYS</sequence>
<dbReference type="PANTHER" id="PTHR10695">
    <property type="entry name" value="DEPHOSPHO-COA KINASE-RELATED"/>
    <property type="match status" value="1"/>
</dbReference>
<comment type="caution">
    <text evidence="7">The sequence shown here is derived from an EMBL/GenBank/DDBJ whole genome shotgun (WGS) entry which is preliminary data.</text>
</comment>
<dbReference type="HAMAP" id="MF_00376">
    <property type="entry name" value="Dephospho_CoA_kinase"/>
    <property type="match status" value="1"/>
</dbReference>
<evidence type="ECO:0000313" key="8">
    <source>
        <dbReference type="Proteomes" id="UP000241912"/>
    </source>
</evidence>
<dbReference type="PROSITE" id="PS51219">
    <property type="entry name" value="DPCK"/>
    <property type="match status" value="1"/>
</dbReference>
<evidence type="ECO:0000313" key="7">
    <source>
        <dbReference type="EMBL" id="PSJ18301.1"/>
    </source>
</evidence>
<evidence type="ECO:0000256" key="3">
    <source>
        <dbReference type="ARBA" id="ARBA00022840"/>
    </source>
</evidence>
<dbReference type="EC" id="2.7.1.24" evidence="5 6"/>
<name>A0A2P7NXW5_9PROT</name>
<keyword evidence="4 5" id="KW-0173">Coenzyme A biosynthesis</keyword>
<dbReference type="Gene3D" id="3.40.50.300">
    <property type="entry name" value="P-loop containing nucleotide triphosphate hydrolases"/>
    <property type="match status" value="1"/>
</dbReference>
<evidence type="ECO:0000256" key="1">
    <source>
        <dbReference type="ARBA" id="ARBA00009018"/>
    </source>
</evidence>
<dbReference type="OrthoDB" id="9812943at2"/>
<comment type="subcellular location">
    <subcellularLocation>
        <location evidence="5">Cytoplasm</location>
    </subcellularLocation>
</comment>
<protein>
    <recommendedName>
        <fullName evidence="5 6">Dephospho-CoA kinase</fullName>
        <ecNumber evidence="5 6">2.7.1.24</ecNumber>
    </recommendedName>
    <alternativeName>
        <fullName evidence="5">Dephosphocoenzyme A kinase</fullName>
    </alternativeName>
</protein>
<organism evidence="7 8">
    <name type="scientific">Nitrosomonas supralitoralis</name>
    <dbReference type="NCBI Taxonomy" id="2116706"/>
    <lineage>
        <taxon>Bacteria</taxon>
        <taxon>Pseudomonadati</taxon>
        <taxon>Pseudomonadota</taxon>
        <taxon>Betaproteobacteria</taxon>
        <taxon>Nitrosomonadales</taxon>
        <taxon>Nitrosomonadaceae</taxon>
        <taxon>Nitrosomonas</taxon>
    </lineage>
</organism>
<dbReference type="RefSeq" id="WP_106705950.1">
    <property type="nucleotide sequence ID" value="NZ_PXXU01000007.1"/>
</dbReference>
<evidence type="ECO:0000256" key="5">
    <source>
        <dbReference type="HAMAP-Rule" id="MF_00376"/>
    </source>
</evidence>
<comment type="function">
    <text evidence="5">Catalyzes the phosphorylation of the 3'-hydroxyl group of dephosphocoenzyme A to form coenzyme A.</text>
</comment>
<evidence type="ECO:0000256" key="4">
    <source>
        <dbReference type="ARBA" id="ARBA00022993"/>
    </source>
</evidence>
<comment type="pathway">
    <text evidence="5">Cofactor biosynthesis; coenzyme A biosynthesis; CoA from (R)-pantothenate: step 5/5.</text>
</comment>
<dbReference type="CDD" id="cd02022">
    <property type="entry name" value="DPCK"/>
    <property type="match status" value="1"/>
</dbReference>
<dbReference type="PANTHER" id="PTHR10695:SF46">
    <property type="entry name" value="BIFUNCTIONAL COENZYME A SYNTHASE-RELATED"/>
    <property type="match status" value="1"/>
</dbReference>
<proteinExistence type="inferred from homology"/>
<dbReference type="AlphaFoldDB" id="A0A2P7NXW5"/>
<evidence type="ECO:0000256" key="2">
    <source>
        <dbReference type="ARBA" id="ARBA00022741"/>
    </source>
</evidence>
<feature type="binding site" evidence="5">
    <location>
        <begin position="12"/>
        <end position="17"/>
    </location>
    <ligand>
        <name>ATP</name>
        <dbReference type="ChEBI" id="CHEBI:30616"/>
    </ligand>
</feature>
<keyword evidence="8" id="KW-1185">Reference proteome</keyword>
<dbReference type="SUPFAM" id="SSF52540">
    <property type="entry name" value="P-loop containing nucleoside triphosphate hydrolases"/>
    <property type="match status" value="1"/>
</dbReference>
<dbReference type="Proteomes" id="UP000241912">
    <property type="component" value="Unassembled WGS sequence"/>
</dbReference>
<dbReference type="InterPro" id="IPR027417">
    <property type="entry name" value="P-loop_NTPase"/>
</dbReference>
<dbReference type="GO" id="GO:0015937">
    <property type="term" value="P:coenzyme A biosynthetic process"/>
    <property type="evidence" value="ECO:0007669"/>
    <property type="project" value="UniProtKB-UniRule"/>
</dbReference>
<accession>A0A2P7NXW5</accession>